<dbReference type="AlphaFoldDB" id="A0ABD3XB39"/>
<feature type="region of interest" description="Disordered" evidence="2">
    <location>
        <begin position="17"/>
        <end position="38"/>
    </location>
</feature>
<dbReference type="PANTHER" id="PTHR26392:SF92">
    <property type="entry name" value="PROTEIN KINASE DOMAIN-CONTAINING PROTEIN"/>
    <property type="match status" value="1"/>
</dbReference>
<protein>
    <recommendedName>
        <fullName evidence="3">Dynamin N-terminal domain-containing protein</fullName>
    </recommendedName>
</protein>
<feature type="coiled-coil region" evidence="1">
    <location>
        <begin position="478"/>
        <end position="505"/>
    </location>
</feature>
<dbReference type="EMBL" id="JBJQND010000003">
    <property type="protein sequence ID" value="KAL3883489.1"/>
    <property type="molecule type" value="Genomic_DNA"/>
</dbReference>
<comment type="caution">
    <text evidence="4">The sequence shown here is derived from an EMBL/GenBank/DDBJ whole genome shotgun (WGS) entry which is preliminary data.</text>
</comment>
<feature type="compositionally biased region" description="Basic and acidic residues" evidence="2">
    <location>
        <begin position="25"/>
        <end position="36"/>
    </location>
</feature>
<dbReference type="Proteomes" id="UP001634394">
    <property type="component" value="Unassembled WGS sequence"/>
</dbReference>
<gene>
    <name evidence="4" type="ORF">ACJMK2_029746</name>
</gene>
<accession>A0ABD3XB39</accession>
<evidence type="ECO:0000313" key="4">
    <source>
        <dbReference type="EMBL" id="KAL3883489.1"/>
    </source>
</evidence>
<dbReference type="InterPro" id="IPR027417">
    <property type="entry name" value="P-loop_NTPase"/>
</dbReference>
<reference evidence="4 5" key="1">
    <citation type="submission" date="2024-11" db="EMBL/GenBank/DDBJ databases">
        <title>Chromosome-level genome assembly of the freshwater bivalve Anodonta woodiana.</title>
        <authorList>
            <person name="Chen X."/>
        </authorList>
    </citation>
    <scope>NUCLEOTIDE SEQUENCE [LARGE SCALE GENOMIC DNA]</scope>
    <source>
        <strain evidence="4">MN2024</strain>
        <tissue evidence="4">Gills</tissue>
    </source>
</reference>
<evidence type="ECO:0000256" key="1">
    <source>
        <dbReference type="SAM" id="Coils"/>
    </source>
</evidence>
<organism evidence="4 5">
    <name type="scientific">Sinanodonta woodiana</name>
    <name type="common">Chinese pond mussel</name>
    <name type="synonym">Anodonta woodiana</name>
    <dbReference type="NCBI Taxonomy" id="1069815"/>
    <lineage>
        <taxon>Eukaryota</taxon>
        <taxon>Metazoa</taxon>
        <taxon>Spiralia</taxon>
        <taxon>Lophotrochozoa</taxon>
        <taxon>Mollusca</taxon>
        <taxon>Bivalvia</taxon>
        <taxon>Autobranchia</taxon>
        <taxon>Heteroconchia</taxon>
        <taxon>Palaeoheterodonta</taxon>
        <taxon>Unionida</taxon>
        <taxon>Unionoidea</taxon>
        <taxon>Unionidae</taxon>
        <taxon>Unioninae</taxon>
        <taxon>Sinanodonta</taxon>
    </lineage>
</organism>
<dbReference type="PANTHER" id="PTHR26392">
    <property type="entry name" value="MITOGEN-ACTIVATED PROTEIN KINASE KINASE KINASE 7-RELATED"/>
    <property type="match status" value="1"/>
</dbReference>
<evidence type="ECO:0000256" key="2">
    <source>
        <dbReference type="SAM" id="MobiDB-lite"/>
    </source>
</evidence>
<name>A0ABD3XB39_SINWO</name>
<keyword evidence="5" id="KW-1185">Reference proteome</keyword>
<dbReference type="SUPFAM" id="SSF52540">
    <property type="entry name" value="P-loop containing nucleoside triphosphate hydrolases"/>
    <property type="match status" value="1"/>
</dbReference>
<evidence type="ECO:0000313" key="5">
    <source>
        <dbReference type="Proteomes" id="UP001634394"/>
    </source>
</evidence>
<keyword evidence="1" id="KW-0175">Coiled coil</keyword>
<dbReference type="InterPro" id="IPR045063">
    <property type="entry name" value="Dynamin_N"/>
</dbReference>
<dbReference type="Pfam" id="PF00350">
    <property type="entry name" value="Dynamin_N"/>
    <property type="match status" value="1"/>
</dbReference>
<sequence>MLGKPLGNRRIILTGRSSNKNSFRKSAERGPNKDITNETAVIPEKDGTPTQIKDTEELLYDPCLSSDNDIELGCDIIEDVSETTDTDEIPSKETVIDGMNYIEIGKLIESLNLNATSMEEDKENLKRRLFRGPRTNTYSQQIKDVFNTKVRKYKELTQNMLELCSSLIATVKNESFMTNMSEVTNTRFPDYETELDSINKILQNMTEEFEVVVTGETSSGKSTFLNVLIGDRILPSHHLHTTASLCRIHNSETKIIECIVNGITVENISMKADSSELKRELESITKKLLSEDGDEEPLKVIDIYWPISSLHDNIVLIDTPGIGERDALTKQVVEFVPKCAGYIFVVDSSRAGGVRDSGLRKLLGEIAESDSNEDDKDDFSNAIFVCNKWDLVPKQDREAVLEDTKRKISKYCGQVKDWQIVQFNAELDLKLQEWKANPTDNFKTLLESLDTLMIRAIEKRLRDKHRWLQNFVMAVNGLVTVRINAAELSKELVELEMEIARTNLDTIVKELEKCIELEVMLDQEDNALLQDLEKYLKSEETQIRYFDWTSSVPDMFELADIGPSLIKERIQDAIWDWSTVDNGPFQQASVRIADNCTKLQSKIDSMIGKLNNLELGFSFIKHSGQVGSPSSDEIGIISNMGITIGSASSPIWMKVARVFHTIRRIRVIDRVEKGKKKVIEQMRNSTLKAIDTLVSENRLKTFITESFTNHYSKWLTALREDAVRITSSTRAWLICIERDLYKDIDILQMFKKLQAMLNECSDRLHELENDI</sequence>
<evidence type="ECO:0000259" key="3">
    <source>
        <dbReference type="Pfam" id="PF00350"/>
    </source>
</evidence>
<proteinExistence type="predicted"/>
<feature type="domain" description="Dynamin N-terminal" evidence="3">
    <location>
        <begin position="211"/>
        <end position="350"/>
    </location>
</feature>
<dbReference type="Gene3D" id="3.40.50.300">
    <property type="entry name" value="P-loop containing nucleotide triphosphate hydrolases"/>
    <property type="match status" value="1"/>
</dbReference>